<protein>
    <submittedName>
        <fullName evidence="2">Sigma-fimbriae usher protein</fullName>
    </submittedName>
</protein>
<dbReference type="PANTHER" id="PTHR30451">
    <property type="entry name" value="OUTER MEMBRANE USHER PROTEIN"/>
    <property type="match status" value="1"/>
</dbReference>
<dbReference type="InterPro" id="IPR042186">
    <property type="entry name" value="FimD_plug_dom"/>
</dbReference>
<gene>
    <name evidence="2" type="ORF">C725_3020</name>
</gene>
<organism evidence="2 3">
    <name type="scientific">Pacificimonas flava</name>
    <dbReference type="NCBI Taxonomy" id="1234595"/>
    <lineage>
        <taxon>Bacteria</taxon>
        <taxon>Pseudomonadati</taxon>
        <taxon>Pseudomonadota</taxon>
        <taxon>Alphaproteobacteria</taxon>
        <taxon>Sphingomonadales</taxon>
        <taxon>Sphingosinicellaceae</taxon>
        <taxon>Pacificimonas</taxon>
    </lineage>
</organism>
<dbReference type="InterPro" id="IPR025949">
    <property type="entry name" value="PapC-like_C"/>
</dbReference>
<proteinExistence type="predicted"/>
<evidence type="ECO:0000313" key="2">
    <source>
        <dbReference type="EMBL" id="EMD81612.1"/>
    </source>
</evidence>
<dbReference type="Proteomes" id="UP000011717">
    <property type="component" value="Unassembled WGS sequence"/>
</dbReference>
<name>M2U0R4_9SPHN</name>
<comment type="caution">
    <text evidence="2">The sequence shown here is derived from an EMBL/GenBank/DDBJ whole genome shotgun (WGS) entry which is preliminary data.</text>
</comment>
<evidence type="ECO:0000313" key="3">
    <source>
        <dbReference type="Proteomes" id="UP000011717"/>
    </source>
</evidence>
<dbReference type="Gene3D" id="2.60.40.3110">
    <property type="match status" value="1"/>
</dbReference>
<sequence>MELRLDGAHEYVDISILRRAGLNIGGAGEIDLTQVEGVYTRYDAANQTLALDIRPDLLPVQRLAENGVPSIESEAGTGVTLNYDLYLQHSENRSEASLWTEQRLFGSRGSLSNSGIARTSSRTRARYLRYDTRLIADNPDQSLSYAAGDLITRSLPWSSSVRLGGLQIARNFRLRPDLVTVPLPRFSGMASLPSSVDLFVDGFRQQSSEVSPGPFVLEDVPVVNGAGEATVVTTDAVGRQISTSVPFYVSSELLRPGLSDYAAEIGFVRKDYGLRSFSYGGMAASGSLRTGLTQHLTLEAHAEAARGLALAGAGLVAAPFRVGTVNASVALSSFEGRTTTQWSAGYSYRSRNFGLSFQHNERGADFRDLGSFDLRNIEPRHVSDRLIASGHFRGIGSFGAALISVRAAAERPARLASLTYTRSIGRQASLVLGLDTEFESGNVNAQMRLVIPWGATTTSGAVSHSPGRGGLVEASHSRSAPFEGGWGYDVDVAANEDGDIYGQGNLRLRTAVNEMQLGASTAYGNTLSWASTTGSVVFMDGSAFFANSIGESFAVVATEAEGVGVTFENRYAGKTNRNGHLLISSVPSYLPVRFSLDTLALSLDHSVEATERRAAFARGAGAVVRMPVRKARSITVLLTDAAGEPLPPGERVTVNASQDLQTGWDGIVFIENASDDMVLEVKRRSGPECKVSVAIPDDISPLAQLGPFACAA</sequence>
<dbReference type="GO" id="GO:0009279">
    <property type="term" value="C:cell outer membrane"/>
    <property type="evidence" value="ECO:0007669"/>
    <property type="project" value="TreeGrafter"/>
</dbReference>
<accession>M2U0R4</accession>
<dbReference type="PANTHER" id="PTHR30451:SF5">
    <property type="entry name" value="SLR0019 PROTEIN"/>
    <property type="match status" value="1"/>
</dbReference>
<dbReference type="Pfam" id="PF00577">
    <property type="entry name" value="Usher"/>
    <property type="match status" value="2"/>
</dbReference>
<evidence type="ECO:0000259" key="1">
    <source>
        <dbReference type="Pfam" id="PF13953"/>
    </source>
</evidence>
<dbReference type="InterPro" id="IPR000015">
    <property type="entry name" value="Fimb_usher"/>
</dbReference>
<dbReference type="EMBL" id="AMRV01000025">
    <property type="protein sequence ID" value="EMD81612.1"/>
    <property type="molecule type" value="Genomic_DNA"/>
</dbReference>
<keyword evidence="3" id="KW-1185">Reference proteome</keyword>
<dbReference type="Pfam" id="PF13953">
    <property type="entry name" value="PapC_C"/>
    <property type="match status" value="1"/>
</dbReference>
<dbReference type="AlphaFoldDB" id="M2U0R4"/>
<dbReference type="GO" id="GO:0015473">
    <property type="term" value="F:fimbrial usher porin activity"/>
    <property type="evidence" value="ECO:0007669"/>
    <property type="project" value="InterPro"/>
</dbReference>
<dbReference type="GO" id="GO:0009297">
    <property type="term" value="P:pilus assembly"/>
    <property type="evidence" value="ECO:0007669"/>
    <property type="project" value="InterPro"/>
</dbReference>
<dbReference type="PATRIC" id="fig|1234595.3.peg.3027"/>
<feature type="domain" description="PapC-like C-terminal" evidence="1">
    <location>
        <begin position="638"/>
        <end position="696"/>
    </location>
</feature>
<reference evidence="2 3" key="1">
    <citation type="journal article" date="2013" name="Genome Announc.">
        <title>Draft Genome Sequence of Strain JLT2015T, Belonging to the Family Sphingomonadaceae of the Alphaproteobacteria.</title>
        <authorList>
            <person name="Tang K."/>
            <person name="Liu K."/>
            <person name="Li S."/>
            <person name="Jiao N."/>
        </authorList>
    </citation>
    <scope>NUCLEOTIDE SEQUENCE [LARGE SCALE GENOMIC DNA]</scope>
    <source>
        <strain evidence="2 3">JLT2015</strain>
    </source>
</reference>
<dbReference type="Gene3D" id="2.60.40.2610">
    <property type="entry name" value="Outer membrane usher protein FimD, plug domain"/>
    <property type="match status" value="1"/>
</dbReference>